<dbReference type="EMBL" id="FORY01000006">
    <property type="protein sequence ID" value="SFJ53079.1"/>
    <property type="molecule type" value="Genomic_DNA"/>
</dbReference>
<protein>
    <submittedName>
        <fullName evidence="6">DNA-binding transcriptional regulator, LysR family</fullName>
    </submittedName>
</protein>
<evidence type="ECO:0000256" key="3">
    <source>
        <dbReference type="ARBA" id="ARBA00023125"/>
    </source>
</evidence>
<feature type="domain" description="HTH lysR-type" evidence="5">
    <location>
        <begin position="28"/>
        <end position="85"/>
    </location>
</feature>
<dbReference type="PANTHER" id="PTHR30126">
    <property type="entry name" value="HTH-TYPE TRANSCRIPTIONAL REGULATOR"/>
    <property type="match status" value="1"/>
</dbReference>
<dbReference type="PROSITE" id="PS50931">
    <property type="entry name" value="HTH_LYSR"/>
    <property type="match status" value="1"/>
</dbReference>
<dbReference type="InterPro" id="IPR036388">
    <property type="entry name" value="WH-like_DNA-bd_sf"/>
</dbReference>
<keyword evidence="3 6" id="KW-0238">DNA-binding</keyword>
<name>A0A1I3S661_9RHOB</name>
<dbReference type="GO" id="GO:0003700">
    <property type="term" value="F:DNA-binding transcription factor activity"/>
    <property type="evidence" value="ECO:0007669"/>
    <property type="project" value="InterPro"/>
</dbReference>
<dbReference type="AlphaFoldDB" id="A0A1I3S661"/>
<reference evidence="6 7" key="1">
    <citation type="submission" date="2016-10" db="EMBL/GenBank/DDBJ databases">
        <authorList>
            <person name="de Groot N.N."/>
        </authorList>
    </citation>
    <scope>NUCLEOTIDE SEQUENCE [LARGE SCALE GENOMIC DNA]</scope>
    <source>
        <strain evidence="6 7">CGMCC 1.8891</strain>
    </source>
</reference>
<dbReference type="PRINTS" id="PR00039">
    <property type="entry name" value="HTHLYSR"/>
</dbReference>
<dbReference type="GO" id="GO:0000976">
    <property type="term" value="F:transcription cis-regulatory region binding"/>
    <property type="evidence" value="ECO:0007669"/>
    <property type="project" value="TreeGrafter"/>
</dbReference>
<proteinExistence type="inferred from homology"/>
<dbReference type="STRING" id="576117.SAMN04488138_10621"/>
<gene>
    <name evidence="6" type="ORF">SAMN04488138_10621</name>
</gene>
<dbReference type="PANTHER" id="PTHR30126:SF40">
    <property type="entry name" value="HTH-TYPE TRANSCRIPTIONAL REGULATOR GLTR"/>
    <property type="match status" value="1"/>
</dbReference>
<evidence type="ECO:0000256" key="4">
    <source>
        <dbReference type="ARBA" id="ARBA00023163"/>
    </source>
</evidence>
<dbReference type="Pfam" id="PF00126">
    <property type="entry name" value="HTH_1"/>
    <property type="match status" value="1"/>
</dbReference>
<keyword evidence="2" id="KW-0805">Transcription regulation</keyword>
<keyword evidence="4" id="KW-0804">Transcription</keyword>
<dbReference type="InterPro" id="IPR000847">
    <property type="entry name" value="LysR_HTH_N"/>
</dbReference>
<dbReference type="SUPFAM" id="SSF46785">
    <property type="entry name" value="Winged helix' DNA-binding domain"/>
    <property type="match status" value="1"/>
</dbReference>
<evidence type="ECO:0000259" key="5">
    <source>
        <dbReference type="PROSITE" id="PS50931"/>
    </source>
</evidence>
<sequence>MSCEAGNKRRLRELLPEIGGIMSYSNGITLRQLEVINAIAISGSIRKAAKLLGLSQPTISAQLAKLEDDLGAQLVHRDRKRCEVLTGAGELWATTARNVLADLEQGKSRHCEQFGQQQCKMSLATIPSHAGRVLGLAATLAHADPRISEFSLEFATSSAELLDYLAIRKASVGLLAKTETLRETTSLKYEVLYEDRILWAIPKTIDPNLALDIIHGNVVPKTLPQALMKRVCVTASHEWRVKSNAWYKSHLPSAVPYFSSDLHIGAVEIVAQGLATCHLSMTLHGNLPERVRENVAFYDTGRVAQKMALVMPRHLMMVPTFANYFARLADAVRQNYASHEKASLQDMPDLGHPSVHLFAG</sequence>
<keyword evidence="7" id="KW-1185">Reference proteome</keyword>
<organism evidence="6 7">
    <name type="scientific">Celeribacter halophilus</name>
    <dbReference type="NCBI Taxonomy" id="576117"/>
    <lineage>
        <taxon>Bacteria</taxon>
        <taxon>Pseudomonadati</taxon>
        <taxon>Pseudomonadota</taxon>
        <taxon>Alphaproteobacteria</taxon>
        <taxon>Rhodobacterales</taxon>
        <taxon>Roseobacteraceae</taxon>
        <taxon>Celeribacter</taxon>
    </lineage>
</organism>
<evidence type="ECO:0000313" key="6">
    <source>
        <dbReference type="EMBL" id="SFJ53079.1"/>
    </source>
</evidence>
<evidence type="ECO:0000256" key="1">
    <source>
        <dbReference type="ARBA" id="ARBA00009437"/>
    </source>
</evidence>
<dbReference type="Proteomes" id="UP000183299">
    <property type="component" value="Unassembled WGS sequence"/>
</dbReference>
<evidence type="ECO:0000313" key="7">
    <source>
        <dbReference type="Proteomes" id="UP000183299"/>
    </source>
</evidence>
<accession>A0A1I3S661</accession>
<comment type="similarity">
    <text evidence="1">Belongs to the LysR transcriptional regulatory family.</text>
</comment>
<dbReference type="Gene3D" id="1.10.10.10">
    <property type="entry name" value="Winged helix-like DNA-binding domain superfamily/Winged helix DNA-binding domain"/>
    <property type="match status" value="1"/>
</dbReference>
<evidence type="ECO:0000256" key="2">
    <source>
        <dbReference type="ARBA" id="ARBA00023015"/>
    </source>
</evidence>
<dbReference type="InterPro" id="IPR036390">
    <property type="entry name" value="WH_DNA-bd_sf"/>
</dbReference>